<evidence type="ECO:0000313" key="4">
    <source>
        <dbReference type="Proteomes" id="UP000607653"/>
    </source>
</evidence>
<organism evidence="3 4">
    <name type="scientific">Nelumbo nucifera</name>
    <name type="common">Sacred lotus</name>
    <dbReference type="NCBI Taxonomy" id="4432"/>
    <lineage>
        <taxon>Eukaryota</taxon>
        <taxon>Viridiplantae</taxon>
        <taxon>Streptophyta</taxon>
        <taxon>Embryophyta</taxon>
        <taxon>Tracheophyta</taxon>
        <taxon>Spermatophyta</taxon>
        <taxon>Magnoliopsida</taxon>
        <taxon>Proteales</taxon>
        <taxon>Nelumbonaceae</taxon>
        <taxon>Nelumbo</taxon>
    </lineage>
</organism>
<gene>
    <name evidence="3" type="ORF">HUJ06_025573</name>
</gene>
<feature type="region of interest" description="Disordered" evidence="1">
    <location>
        <begin position="58"/>
        <end position="84"/>
    </location>
</feature>
<dbReference type="AlphaFoldDB" id="A0A822XUR5"/>
<comment type="caution">
    <text evidence="3">The sequence shown here is derived from an EMBL/GenBank/DDBJ whole genome shotgun (WGS) entry which is preliminary data.</text>
</comment>
<keyword evidence="4" id="KW-1185">Reference proteome</keyword>
<name>A0A822XUR5_NELNU</name>
<evidence type="ECO:0000313" key="3">
    <source>
        <dbReference type="EMBL" id="DAD24110.1"/>
    </source>
</evidence>
<evidence type="ECO:0000256" key="1">
    <source>
        <dbReference type="SAM" id="MobiDB-lite"/>
    </source>
</evidence>
<sequence>MDSLLLLVKSLIAGLLVLSFFLYSCLRWARTHKSTTDGKIKTAAPNLVYLVATQQPSCHEKGPRGAGHPSWKRKNCGRNQILRT</sequence>
<protein>
    <submittedName>
        <fullName evidence="3">Uncharacterized protein</fullName>
    </submittedName>
</protein>
<dbReference type="EMBL" id="DUZY01000001">
    <property type="protein sequence ID" value="DAD24110.1"/>
    <property type="molecule type" value="Genomic_DNA"/>
</dbReference>
<keyword evidence="2" id="KW-0472">Membrane</keyword>
<keyword evidence="2" id="KW-0812">Transmembrane</keyword>
<dbReference type="Proteomes" id="UP000607653">
    <property type="component" value="Unassembled WGS sequence"/>
</dbReference>
<keyword evidence="2" id="KW-1133">Transmembrane helix</keyword>
<reference evidence="3 4" key="1">
    <citation type="journal article" date="2020" name="Mol. Biol. Evol.">
        <title>Distinct Expression and Methylation Patterns for Genes with Different Fates following a Single Whole-Genome Duplication in Flowering Plants.</title>
        <authorList>
            <person name="Shi T."/>
            <person name="Rahmani R.S."/>
            <person name="Gugger P.F."/>
            <person name="Wang M."/>
            <person name="Li H."/>
            <person name="Zhang Y."/>
            <person name="Li Z."/>
            <person name="Wang Q."/>
            <person name="Van de Peer Y."/>
            <person name="Marchal K."/>
            <person name="Chen J."/>
        </authorList>
    </citation>
    <scope>NUCLEOTIDE SEQUENCE [LARGE SCALE GENOMIC DNA]</scope>
    <source>
        <tissue evidence="3">Leaf</tissue>
    </source>
</reference>
<accession>A0A822XUR5</accession>
<evidence type="ECO:0000256" key="2">
    <source>
        <dbReference type="SAM" id="Phobius"/>
    </source>
</evidence>
<feature type="transmembrane region" description="Helical" evidence="2">
    <location>
        <begin position="6"/>
        <end position="26"/>
    </location>
</feature>
<proteinExistence type="predicted"/>